<gene>
    <name evidence="7" type="ORF">BJX63DRAFT_418674</name>
</gene>
<comment type="caution">
    <text evidence="7">The sequence shown here is derived from an EMBL/GenBank/DDBJ whole genome shotgun (WGS) entry which is preliminary data.</text>
</comment>
<keyword evidence="2" id="KW-0805">Transcription regulation</keyword>
<evidence type="ECO:0000256" key="3">
    <source>
        <dbReference type="ARBA" id="ARBA00023125"/>
    </source>
</evidence>
<evidence type="ECO:0000256" key="1">
    <source>
        <dbReference type="ARBA" id="ARBA00022723"/>
    </source>
</evidence>
<keyword evidence="5" id="KW-0539">Nucleus</keyword>
<dbReference type="Gene3D" id="4.10.240.10">
    <property type="entry name" value="Zn(2)-C6 fungal-type DNA-binding domain"/>
    <property type="match status" value="1"/>
</dbReference>
<dbReference type="InterPro" id="IPR007219">
    <property type="entry name" value="XnlR_reg_dom"/>
</dbReference>
<dbReference type="InterPro" id="IPR036864">
    <property type="entry name" value="Zn2-C6_fun-type_DNA-bd_sf"/>
</dbReference>
<dbReference type="Pfam" id="PF04082">
    <property type="entry name" value="Fungal_trans"/>
    <property type="match status" value="1"/>
</dbReference>
<dbReference type="CDD" id="cd00067">
    <property type="entry name" value="GAL4"/>
    <property type="match status" value="1"/>
</dbReference>
<reference evidence="7 8" key="1">
    <citation type="submission" date="2024-07" db="EMBL/GenBank/DDBJ databases">
        <title>Section-level genome sequencing and comparative genomics of Aspergillus sections Usti and Cavernicolus.</title>
        <authorList>
            <consortium name="Lawrence Berkeley National Laboratory"/>
            <person name="Nybo J.L."/>
            <person name="Vesth T.C."/>
            <person name="Theobald S."/>
            <person name="Frisvad J.C."/>
            <person name="Larsen T.O."/>
            <person name="Kjaerboelling I."/>
            <person name="Rothschild-Mancinelli K."/>
            <person name="Lyhne E.K."/>
            <person name="Kogle M.E."/>
            <person name="Barry K."/>
            <person name="Clum A."/>
            <person name="Na H."/>
            <person name="Ledsgaard L."/>
            <person name="Lin J."/>
            <person name="Lipzen A."/>
            <person name="Kuo A."/>
            <person name="Riley R."/>
            <person name="Mondo S."/>
            <person name="Labutti K."/>
            <person name="Haridas S."/>
            <person name="Pangalinan J."/>
            <person name="Salamov A.A."/>
            <person name="Simmons B.A."/>
            <person name="Magnuson J.K."/>
            <person name="Chen J."/>
            <person name="Drula E."/>
            <person name="Henrissat B."/>
            <person name="Wiebenga A."/>
            <person name="Lubbers R.J."/>
            <person name="Gomes A.C."/>
            <person name="Makela M.R."/>
            <person name="Stajich J."/>
            <person name="Grigoriev I.V."/>
            <person name="Mortensen U.H."/>
            <person name="De Vries R.P."/>
            <person name="Baker S.E."/>
            <person name="Andersen M.R."/>
        </authorList>
    </citation>
    <scope>NUCLEOTIDE SEQUENCE [LARGE SCALE GENOMIC DNA]</scope>
    <source>
        <strain evidence="7 8">CBS 588.65</strain>
    </source>
</reference>
<dbReference type="PANTHER" id="PTHR47431">
    <property type="entry name" value="ZN(II)2CYS6 TRANSCRIPTION FACTOR (EUROFUNG)-RELATED"/>
    <property type="match status" value="1"/>
</dbReference>
<dbReference type="PROSITE" id="PS00463">
    <property type="entry name" value="ZN2_CY6_FUNGAL_1"/>
    <property type="match status" value="1"/>
</dbReference>
<accession>A0ABR4HW38</accession>
<keyword evidence="4" id="KW-0804">Transcription</keyword>
<evidence type="ECO:0000313" key="8">
    <source>
        <dbReference type="Proteomes" id="UP001610334"/>
    </source>
</evidence>
<dbReference type="PROSITE" id="PS50048">
    <property type="entry name" value="ZN2_CY6_FUNGAL_2"/>
    <property type="match status" value="1"/>
</dbReference>
<dbReference type="Pfam" id="PF00172">
    <property type="entry name" value="Zn_clus"/>
    <property type="match status" value="1"/>
</dbReference>
<evidence type="ECO:0000256" key="2">
    <source>
        <dbReference type="ARBA" id="ARBA00023015"/>
    </source>
</evidence>
<keyword evidence="8" id="KW-1185">Reference proteome</keyword>
<dbReference type="EMBL" id="JBFXLT010000009">
    <property type="protein sequence ID" value="KAL2819706.1"/>
    <property type="molecule type" value="Genomic_DNA"/>
</dbReference>
<evidence type="ECO:0000313" key="7">
    <source>
        <dbReference type="EMBL" id="KAL2819706.1"/>
    </source>
</evidence>
<organism evidence="7 8">
    <name type="scientific">Aspergillus granulosus</name>
    <dbReference type="NCBI Taxonomy" id="176169"/>
    <lineage>
        <taxon>Eukaryota</taxon>
        <taxon>Fungi</taxon>
        <taxon>Dikarya</taxon>
        <taxon>Ascomycota</taxon>
        <taxon>Pezizomycotina</taxon>
        <taxon>Eurotiomycetes</taxon>
        <taxon>Eurotiomycetidae</taxon>
        <taxon>Eurotiales</taxon>
        <taxon>Aspergillaceae</taxon>
        <taxon>Aspergillus</taxon>
        <taxon>Aspergillus subgen. Nidulantes</taxon>
    </lineage>
</organism>
<proteinExistence type="predicted"/>
<keyword evidence="1" id="KW-0479">Metal-binding</keyword>
<dbReference type="PANTHER" id="PTHR47431:SF3">
    <property type="entry name" value="ZN(II)2CYS6 TRANSCRIPTION FACTOR (EUROFUNG)"/>
    <property type="match status" value="1"/>
</dbReference>
<protein>
    <recommendedName>
        <fullName evidence="6">Zn(2)-C6 fungal-type domain-containing protein</fullName>
    </recommendedName>
</protein>
<dbReference type="InterPro" id="IPR001138">
    <property type="entry name" value="Zn2Cys6_DnaBD"/>
</dbReference>
<dbReference type="SUPFAM" id="SSF57701">
    <property type="entry name" value="Zn2/Cys6 DNA-binding domain"/>
    <property type="match status" value="1"/>
</dbReference>
<evidence type="ECO:0000259" key="6">
    <source>
        <dbReference type="PROSITE" id="PS50048"/>
    </source>
</evidence>
<evidence type="ECO:0000256" key="5">
    <source>
        <dbReference type="ARBA" id="ARBA00023242"/>
    </source>
</evidence>
<name>A0ABR4HW38_9EURO</name>
<sequence length="427" mass="47415">MDSLSTPVACLNCREKHLKCDGNTNGCVRCMSLDQPCYFVPSRRGRKTRPGPLPSIPVDVEGDVIEFIGSQYLPAYIALDKIDLLLSSTDEADLSVEKVQAYLLLSVFSHGHLRPDNARTCITRAVHNSLELGLHQREAESVRRTWWEIFVVDTILAAVQVNGSLQFNMTENPDVPLPHEDDESVDGRISRPRSTLRDLERELLPHNDGEFSSLAYRIEATAMLRKSLIMAEAPSSQRELDLLDASIAAWFHRIPRSKRSIIRDIGEVDQILFQAHMFMHCASIYLHYPRSYLLAFLPSSREIFCPRFPGPSTSSANPQIHTATVVRGAVSVSKLAVLSTSVINHSPFVACMLVLSSVIQLAILSVDWLPPFGADSQFLSLNIGILNSMGDTWPIAGNTILRIREITREVQAGRAGDSGIFLDTLVV</sequence>
<dbReference type="Proteomes" id="UP001610334">
    <property type="component" value="Unassembled WGS sequence"/>
</dbReference>
<feature type="domain" description="Zn(2)-C6 fungal-type" evidence="6">
    <location>
        <begin position="9"/>
        <end position="39"/>
    </location>
</feature>
<dbReference type="SMART" id="SM00066">
    <property type="entry name" value="GAL4"/>
    <property type="match status" value="1"/>
</dbReference>
<evidence type="ECO:0000256" key="4">
    <source>
        <dbReference type="ARBA" id="ARBA00023163"/>
    </source>
</evidence>
<keyword evidence="3" id="KW-0238">DNA-binding</keyword>
<dbReference type="CDD" id="cd12148">
    <property type="entry name" value="fungal_TF_MHR"/>
    <property type="match status" value="1"/>
</dbReference>